<name>A0A3L7J8I1_9HYPH</name>
<dbReference type="InterPro" id="IPR051535">
    <property type="entry name" value="Siderophore_ABC-ATPase"/>
</dbReference>
<dbReference type="Proteomes" id="UP000281094">
    <property type="component" value="Unassembled WGS sequence"/>
</dbReference>
<dbReference type="InterPro" id="IPR003439">
    <property type="entry name" value="ABC_transporter-like_ATP-bd"/>
</dbReference>
<keyword evidence="10" id="KW-0472">Membrane</keyword>
<evidence type="ECO:0000259" key="11">
    <source>
        <dbReference type="PROSITE" id="PS50893"/>
    </source>
</evidence>
<dbReference type="InterPro" id="IPR027417">
    <property type="entry name" value="P-loop_NTPase"/>
</dbReference>
<dbReference type="FunFam" id="3.40.50.300:FF:000134">
    <property type="entry name" value="Iron-enterobactin ABC transporter ATP-binding protein"/>
    <property type="match status" value="1"/>
</dbReference>
<dbReference type="SMART" id="SM00382">
    <property type="entry name" value="AAA"/>
    <property type="match status" value="1"/>
</dbReference>
<dbReference type="EMBL" id="RCWN01000001">
    <property type="protein sequence ID" value="RLQ86840.1"/>
    <property type="molecule type" value="Genomic_DNA"/>
</dbReference>
<evidence type="ECO:0000256" key="5">
    <source>
        <dbReference type="ARBA" id="ARBA00022496"/>
    </source>
</evidence>
<protein>
    <submittedName>
        <fullName evidence="12">ATP-binding cassette domain-containing protein</fullName>
    </submittedName>
</protein>
<dbReference type="CDD" id="cd03214">
    <property type="entry name" value="ABC_Iron-Siderophores_B12_Hemin"/>
    <property type="match status" value="1"/>
</dbReference>
<reference evidence="12 13" key="1">
    <citation type="submission" date="2018-10" db="EMBL/GenBank/DDBJ databases">
        <title>Notoacmeibacter sp. M2BS9Y-3-1, whole genome shotgun sequence.</title>
        <authorList>
            <person name="Tuo L."/>
        </authorList>
    </citation>
    <scope>NUCLEOTIDE SEQUENCE [LARGE SCALE GENOMIC DNA]</scope>
    <source>
        <strain evidence="12 13">M2BS9Y-3-1</strain>
    </source>
</reference>
<evidence type="ECO:0000256" key="1">
    <source>
        <dbReference type="ARBA" id="ARBA00004202"/>
    </source>
</evidence>
<evidence type="ECO:0000313" key="13">
    <source>
        <dbReference type="Proteomes" id="UP000281094"/>
    </source>
</evidence>
<gene>
    <name evidence="12" type="ORF">D8780_00100</name>
</gene>
<accession>A0A3L7J8I1</accession>
<comment type="caution">
    <text evidence="12">The sequence shown here is derived from an EMBL/GenBank/DDBJ whole genome shotgun (WGS) entry which is preliminary data.</text>
</comment>
<dbReference type="GO" id="GO:0005524">
    <property type="term" value="F:ATP binding"/>
    <property type="evidence" value="ECO:0007669"/>
    <property type="project" value="UniProtKB-KW"/>
</dbReference>
<dbReference type="GO" id="GO:0006826">
    <property type="term" value="P:iron ion transport"/>
    <property type="evidence" value="ECO:0007669"/>
    <property type="project" value="UniProtKB-KW"/>
</dbReference>
<evidence type="ECO:0000256" key="10">
    <source>
        <dbReference type="ARBA" id="ARBA00023136"/>
    </source>
</evidence>
<keyword evidence="13" id="KW-1185">Reference proteome</keyword>
<sequence length="252" mass="28223">MIELDRVTKTYDELTVLRDISLQLPENGITAIIGPNGAGKSTLLSIIARLLPMSAGSVRVDGMDVRKTPSADLAKRLAILRQNNDVAMRLTVGELVAFGRFPHSQGRLNEEDKRHIHSAIDYLGLGALQDRFIDELSGGQRQRAFVAMVLAQDTKYVLLDEPLNSLDMKHARAMMKRLRRTADEWKKSVIIVIHDINFAAVYADRIIAMRDGSIVLDGTADDLMREETLEAIYDTPIRVHEIEGHKLGLYHL</sequence>
<keyword evidence="3" id="KW-0813">Transport</keyword>
<dbReference type="PANTHER" id="PTHR42771:SF3">
    <property type="entry name" value="PETROBACTIN IMPORT ATP-BINDING PROTEIN YCLP"/>
    <property type="match status" value="1"/>
</dbReference>
<dbReference type="SUPFAM" id="SSF52540">
    <property type="entry name" value="P-loop containing nucleoside triphosphate hydrolases"/>
    <property type="match status" value="1"/>
</dbReference>
<evidence type="ECO:0000256" key="8">
    <source>
        <dbReference type="ARBA" id="ARBA00023004"/>
    </source>
</evidence>
<dbReference type="GO" id="GO:0005886">
    <property type="term" value="C:plasma membrane"/>
    <property type="evidence" value="ECO:0007669"/>
    <property type="project" value="UniProtKB-SubCell"/>
</dbReference>
<proteinExistence type="inferred from homology"/>
<dbReference type="InterPro" id="IPR003593">
    <property type="entry name" value="AAA+_ATPase"/>
</dbReference>
<keyword evidence="8" id="KW-0408">Iron</keyword>
<dbReference type="InterPro" id="IPR017871">
    <property type="entry name" value="ABC_transporter-like_CS"/>
</dbReference>
<keyword evidence="5" id="KW-0410">Iron transport</keyword>
<evidence type="ECO:0000256" key="7">
    <source>
        <dbReference type="ARBA" id="ARBA00022840"/>
    </source>
</evidence>
<evidence type="ECO:0000256" key="2">
    <source>
        <dbReference type="ARBA" id="ARBA00005417"/>
    </source>
</evidence>
<keyword evidence="9" id="KW-0406">Ion transport</keyword>
<dbReference type="PANTHER" id="PTHR42771">
    <property type="entry name" value="IRON(3+)-HYDROXAMATE IMPORT ATP-BINDING PROTEIN FHUC"/>
    <property type="match status" value="1"/>
</dbReference>
<keyword evidence="4" id="KW-1003">Cell membrane</keyword>
<evidence type="ECO:0000256" key="4">
    <source>
        <dbReference type="ARBA" id="ARBA00022475"/>
    </source>
</evidence>
<feature type="domain" description="ABC transporter" evidence="11">
    <location>
        <begin position="2"/>
        <end position="236"/>
    </location>
</feature>
<dbReference type="AlphaFoldDB" id="A0A3L7J8I1"/>
<keyword evidence="7 12" id="KW-0067">ATP-binding</keyword>
<dbReference type="PROSITE" id="PS50893">
    <property type="entry name" value="ABC_TRANSPORTER_2"/>
    <property type="match status" value="1"/>
</dbReference>
<organism evidence="12 13">
    <name type="scientific">Notoacmeibacter ruber</name>
    <dbReference type="NCBI Taxonomy" id="2670375"/>
    <lineage>
        <taxon>Bacteria</taxon>
        <taxon>Pseudomonadati</taxon>
        <taxon>Pseudomonadota</taxon>
        <taxon>Alphaproteobacteria</taxon>
        <taxon>Hyphomicrobiales</taxon>
        <taxon>Notoacmeibacteraceae</taxon>
        <taxon>Notoacmeibacter</taxon>
    </lineage>
</organism>
<evidence type="ECO:0000256" key="3">
    <source>
        <dbReference type="ARBA" id="ARBA00022448"/>
    </source>
</evidence>
<comment type="subcellular location">
    <subcellularLocation>
        <location evidence="1">Cell membrane</location>
        <topology evidence="1">Peripheral membrane protein</topology>
    </subcellularLocation>
</comment>
<keyword evidence="6" id="KW-0547">Nucleotide-binding</keyword>
<dbReference type="GO" id="GO:0016887">
    <property type="term" value="F:ATP hydrolysis activity"/>
    <property type="evidence" value="ECO:0007669"/>
    <property type="project" value="InterPro"/>
</dbReference>
<evidence type="ECO:0000256" key="6">
    <source>
        <dbReference type="ARBA" id="ARBA00022741"/>
    </source>
</evidence>
<dbReference type="PROSITE" id="PS00211">
    <property type="entry name" value="ABC_TRANSPORTER_1"/>
    <property type="match status" value="1"/>
</dbReference>
<comment type="similarity">
    <text evidence="2">Belongs to the ABC transporter superfamily.</text>
</comment>
<dbReference type="RefSeq" id="WP_121643809.1">
    <property type="nucleotide sequence ID" value="NZ_RCWN01000001.1"/>
</dbReference>
<evidence type="ECO:0000256" key="9">
    <source>
        <dbReference type="ARBA" id="ARBA00023065"/>
    </source>
</evidence>
<evidence type="ECO:0000313" key="12">
    <source>
        <dbReference type="EMBL" id="RLQ86840.1"/>
    </source>
</evidence>
<dbReference type="Pfam" id="PF00005">
    <property type="entry name" value="ABC_tran"/>
    <property type="match status" value="1"/>
</dbReference>
<dbReference type="Gene3D" id="3.40.50.300">
    <property type="entry name" value="P-loop containing nucleotide triphosphate hydrolases"/>
    <property type="match status" value="1"/>
</dbReference>